<proteinExistence type="predicted"/>
<name>C9YY81_STRSW</name>
<dbReference type="Pfam" id="PF20171">
    <property type="entry name" value="OpcA_G6PD_C"/>
    <property type="match status" value="1"/>
</dbReference>
<dbReference type="STRING" id="680198.SCAB_69891"/>
<dbReference type="PANTHER" id="PTHR38658">
    <property type="entry name" value="OXPP CYCLE PROTEIN OPCA-RELATED"/>
    <property type="match status" value="1"/>
</dbReference>
<dbReference type="Pfam" id="PF10128">
    <property type="entry name" value="OpcA_G6PD_assem"/>
    <property type="match status" value="1"/>
</dbReference>
<dbReference type="AlphaFoldDB" id="C9YY81"/>
<feature type="compositionally biased region" description="Low complexity" evidence="1">
    <location>
        <begin position="311"/>
        <end position="361"/>
    </location>
</feature>
<feature type="domain" description="Glucose-6-phosphate dehydrogenase assembly protein OpcA N-terminal" evidence="2">
    <location>
        <begin position="51"/>
        <end position="165"/>
    </location>
</feature>
<dbReference type="InterPro" id="IPR004555">
    <property type="entry name" value="G6PDH_assembly_OpcA"/>
</dbReference>
<dbReference type="eggNOG" id="COG3429">
    <property type="taxonomic scope" value="Bacteria"/>
</dbReference>
<dbReference type="GeneID" id="24306142"/>
<evidence type="ECO:0000259" key="2">
    <source>
        <dbReference type="Pfam" id="PF10128"/>
    </source>
</evidence>
<sequence length="438" mass="44858">MKTDLTDTTASKINKALVKARREIGTPAVGMVLTLVIVTDEENAYDALKSANDASREHPSRTIVVIKRVSRSPRDRTKSRLDAEVRVGADAGTGDTVVLRLYGEVADHAQSVVLPLLLPDAPVVVWWPVNAPLDPARDPLGALGQRRVTDSYAAEKPIEELRARADNYEPGDTDLAWTRITPWRSMLAAALDQVDCEVISAEVQGEQYNPSVELLAMWLADRLHVHVRRGVSSGPGLNEVRMLTSTGPIRLYRPNGGLALLTLEGQPDRAVALKRRETSELLAEELRRLDPDDTYASALRFGVDRLGGAFGSASGSAPTAPTAAATTAPPAAGGASASGASSVPGSGASSVPGSGASSVPGSGPGSVSGSGPGLGSAVASAAAAARASAASSAPALPPAAPSGPVASSSSAGSTGAAGEDDSERPTPAQMPPVKKATP</sequence>
<evidence type="ECO:0000256" key="1">
    <source>
        <dbReference type="SAM" id="MobiDB-lite"/>
    </source>
</evidence>
<feature type="region of interest" description="Disordered" evidence="1">
    <location>
        <begin position="311"/>
        <end position="438"/>
    </location>
</feature>
<dbReference type="NCBIfam" id="TIGR00534">
    <property type="entry name" value="OpcA"/>
    <property type="match status" value="1"/>
</dbReference>
<dbReference type="KEGG" id="scb:SCAB_69891"/>
<dbReference type="InterPro" id="IPR046802">
    <property type="entry name" value="OpcA_G6PD_C"/>
</dbReference>
<protein>
    <recommendedName>
        <fullName evidence="6">Glucose-6-phosphate dehydrogenase assembly protein OpcA</fullName>
    </recommendedName>
</protein>
<organism evidence="4 5">
    <name type="scientific">Streptomyces scabiei (strain 87.22)</name>
    <dbReference type="NCBI Taxonomy" id="680198"/>
    <lineage>
        <taxon>Bacteria</taxon>
        <taxon>Bacillati</taxon>
        <taxon>Actinomycetota</taxon>
        <taxon>Actinomycetes</taxon>
        <taxon>Kitasatosporales</taxon>
        <taxon>Streptomycetaceae</taxon>
        <taxon>Streptomyces</taxon>
    </lineage>
</organism>
<dbReference type="Proteomes" id="UP000001444">
    <property type="component" value="Chromosome"/>
</dbReference>
<dbReference type="RefSeq" id="WP_013004533.1">
    <property type="nucleotide sequence ID" value="NC_013929.1"/>
</dbReference>
<dbReference type="EMBL" id="FN554889">
    <property type="protein sequence ID" value="CBG73983.1"/>
    <property type="molecule type" value="Genomic_DNA"/>
</dbReference>
<evidence type="ECO:0000259" key="3">
    <source>
        <dbReference type="Pfam" id="PF20171"/>
    </source>
</evidence>
<feature type="domain" description="Glucose-6-phosphate dehydrogenase assembly protein OpcA C-terminal" evidence="3">
    <location>
        <begin position="170"/>
        <end position="299"/>
    </location>
</feature>
<feature type="compositionally biased region" description="Gly residues" evidence="1">
    <location>
        <begin position="362"/>
        <end position="374"/>
    </location>
</feature>
<dbReference type="HOGENOM" id="CLU_046988_0_0_11"/>
<dbReference type="InterPro" id="IPR046801">
    <property type="entry name" value="OpcA_G6PD_N"/>
</dbReference>
<evidence type="ECO:0000313" key="5">
    <source>
        <dbReference type="Proteomes" id="UP000001444"/>
    </source>
</evidence>
<feature type="compositionally biased region" description="Low complexity" evidence="1">
    <location>
        <begin position="375"/>
        <end position="394"/>
    </location>
</feature>
<evidence type="ECO:0008006" key="6">
    <source>
        <dbReference type="Google" id="ProtNLM"/>
    </source>
</evidence>
<feature type="compositionally biased region" description="Low complexity" evidence="1">
    <location>
        <begin position="402"/>
        <end position="417"/>
    </location>
</feature>
<reference evidence="4 5" key="1">
    <citation type="journal article" date="2010" name="Mol. Plant Microbe Interact.">
        <title>Streptomyces scabies 87-22 contains a coronafacic acid-like biosynthetic cluster that contributes to plant-microbe interactions.</title>
        <authorList>
            <person name="Bignell D.R."/>
            <person name="Seipke R.F."/>
            <person name="Huguet-Tapia J.C."/>
            <person name="Chambers A.H."/>
            <person name="Parry R.J."/>
            <person name="Loria R."/>
        </authorList>
    </citation>
    <scope>NUCLEOTIDE SEQUENCE [LARGE SCALE GENOMIC DNA]</scope>
    <source>
        <strain evidence="4 5">87.22</strain>
    </source>
</reference>
<keyword evidence="5" id="KW-1185">Reference proteome</keyword>
<gene>
    <name evidence="4" type="ordered locus">SCAB_69891</name>
</gene>
<evidence type="ECO:0000313" key="4">
    <source>
        <dbReference type="EMBL" id="CBG73983.1"/>
    </source>
</evidence>
<accession>C9YY81</accession>
<dbReference type="PANTHER" id="PTHR38658:SF1">
    <property type="entry name" value="OXPP CYCLE PROTEIN OPCA-RELATED"/>
    <property type="match status" value="1"/>
</dbReference>